<dbReference type="SMART" id="SM00342">
    <property type="entry name" value="HTH_ARAC"/>
    <property type="match status" value="1"/>
</dbReference>
<dbReference type="PROSITE" id="PS01124">
    <property type="entry name" value="HTH_ARAC_FAMILY_2"/>
    <property type="match status" value="1"/>
</dbReference>
<dbReference type="PANTHER" id="PTHR43130">
    <property type="entry name" value="ARAC-FAMILY TRANSCRIPTIONAL REGULATOR"/>
    <property type="match status" value="1"/>
</dbReference>
<dbReference type="InterPro" id="IPR009057">
    <property type="entry name" value="Homeodomain-like_sf"/>
</dbReference>
<protein>
    <submittedName>
        <fullName evidence="4">Helix-turn-helix domain-containing protein</fullName>
    </submittedName>
</protein>
<dbReference type="Pfam" id="PF01965">
    <property type="entry name" value="DJ-1_PfpI"/>
    <property type="match status" value="1"/>
</dbReference>
<dbReference type="SUPFAM" id="SSF52317">
    <property type="entry name" value="Class I glutamine amidotransferase-like"/>
    <property type="match status" value="1"/>
</dbReference>
<dbReference type="Pfam" id="PF12833">
    <property type="entry name" value="HTH_18"/>
    <property type="match status" value="1"/>
</dbReference>
<evidence type="ECO:0000259" key="3">
    <source>
        <dbReference type="PROSITE" id="PS01124"/>
    </source>
</evidence>
<keyword evidence="2" id="KW-0804">Transcription</keyword>
<sequence>MATPVLFVLLPNVLMLDLVGPAEVLRLASHMAAAEAQLRGEPSVAFDLRYVSPVAAVQTSLGLPLSGLAPLPEALAPGTLVVLVGSTSKVTAAQQREFEAASSVLTGWLRRVLAPSSTRLLCVCAGALSAARAGLLDGRQCTTHHTLCATLQAIAPAALVVQNRLYVTDGRVSSSAGITAGIDLMLHLLAELAGPRLACAVAREMVVYMRRAGADPQLSPWISGRNHLHPALHRVQDAVAAAPSGDWSVERMARIACTSSRHLGRLFHQHAGSSPLDYLHRLRVALVRELLAQSTLDLETVAQRAGFGSARHLRRIWNKYEPAPPSYSRSRPSHGASPP</sequence>
<dbReference type="CDD" id="cd03137">
    <property type="entry name" value="GATase1_AraC_1"/>
    <property type="match status" value="1"/>
</dbReference>
<evidence type="ECO:0000313" key="5">
    <source>
        <dbReference type="Proteomes" id="UP000805841"/>
    </source>
</evidence>
<evidence type="ECO:0000256" key="1">
    <source>
        <dbReference type="ARBA" id="ARBA00023015"/>
    </source>
</evidence>
<evidence type="ECO:0000313" key="4">
    <source>
        <dbReference type="EMBL" id="MBD1599330.1"/>
    </source>
</evidence>
<dbReference type="Gene3D" id="1.10.10.60">
    <property type="entry name" value="Homeodomain-like"/>
    <property type="match status" value="1"/>
</dbReference>
<reference evidence="4 5" key="1">
    <citation type="journal article" date="2020" name="Insects">
        <title>Bacteria Belonging to Pseudomonas typographi sp. nov. from the Bark Beetle Ips typographus Have Genomic Potential to Aid in the Host Ecology.</title>
        <authorList>
            <person name="Peral-Aranega E."/>
            <person name="Saati-Santamaria Z."/>
            <person name="Kolarik M."/>
            <person name="Rivas R."/>
            <person name="Garcia-Fraile P."/>
        </authorList>
    </citation>
    <scope>NUCLEOTIDE SEQUENCE [LARGE SCALE GENOMIC DNA]</scope>
    <source>
        <strain evidence="4 5">CA3A</strain>
    </source>
</reference>
<dbReference type="PANTHER" id="PTHR43130:SF3">
    <property type="entry name" value="HTH-TYPE TRANSCRIPTIONAL REGULATOR RV1931C"/>
    <property type="match status" value="1"/>
</dbReference>
<gene>
    <name evidence="4" type="ORF">HAQ05_11525</name>
</gene>
<accession>A0ABR7Z1H0</accession>
<comment type="caution">
    <text evidence="4">The sequence shown here is derived from an EMBL/GenBank/DDBJ whole genome shotgun (WGS) entry which is preliminary data.</text>
</comment>
<feature type="domain" description="HTH araC/xylS-type" evidence="3">
    <location>
        <begin position="233"/>
        <end position="331"/>
    </location>
</feature>
<dbReference type="InterPro" id="IPR052158">
    <property type="entry name" value="INH-QAR"/>
</dbReference>
<organism evidence="4 5">
    <name type="scientific">Pseudomonas typographi</name>
    <dbReference type="NCBI Taxonomy" id="2715964"/>
    <lineage>
        <taxon>Bacteria</taxon>
        <taxon>Pseudomonadati</taxon>
        <taxon>Pseudomonadota</taxon>
        <taxon>Gammaproteobacteria</taxon>
        <taxon>Pseudomonadales</taxon>
        <taxon>Pseudomonadaceae</taxon>
        <taxon>Pseudomonas</taxon>
    </lineage>
</organism>
<keyword evidence="1" id="KW-0805">Transcription regulation</keyword>
<proteinExistence type="predicted"/>
<dbReference type="EMBL" id="JAAOCA010000012">
    <property type="protein sequence ID" value="MBD1599330.1"/>
    <property type="molecule type" value="Genomic_DNA"/>
</dbReference>
<dbReference type="Gene3D" id="3.40.50.880">
    <property type="match status" value="1"/>
</dbReference>
<evidence type="ECO:0000256" key="2">
    <source>
        <dbReference type="ARBA" id="ARBA00023163"/>
    </source>
</evidence>
<keyword evidence="5" id="KW-1185">Reference proteome</keyword>
<dbReference type="RefSeq" id="WP_190420548.1">
    <property type="nucleotide sequence ID" value="NZ_JAAOCA010000012.1"/>
</dbReference>
<dbReference type="Proteomes" id="UP000805841">
    <property type="component" value="Unassembled WGS sequence"/>
</dbReference>
<name>A0ABR7Z1H0_9PSED</name>
<dbReference type="InterPro" id="IPR029062">
    <property type="entry name" value="Class_I_gatase-like"/>
</dbReference>
<dbReference type="InterPro" id="IPR002818">
    <property type="entry name" value="DJ-1/PfpI"/>
</dbReference>
<dbReference type="SUPFAM" id="SSF46689">
    <property type="entry name" value="Homeodomain-like"/>
    <property type="match status" value="2"/>
</dbReference>
<dbReference type="InterPro" id="IPR018060">
    <property type="entry name" value="HTH_AraC"/>
</dbReference>